<dbReference type="PANTHER" id="PTHR22950">
    <property type="entry name" value="AMINO ACID TRANSPORTER"/>
    <property type="match status" value="1"/>
</dbReference>
<organism evidence="11 12">
    <name type="scientific">Fusarium torreyae</name>
    <dbReference type="NCBI Taxonomy" id="1237075"/>
    <lineage>
        <taxon>Eukaryota</taxon>
        <taxon>Fungi</taxon>
        <taxon>Dikarya</taxon>
        <taxon>Ascomycota</taxon>
        <taxon>Pezizomycotina</taxon>
        <taxon>Sordariomycetes</taxon>
        <taxon>Hypocreomycetidae</taxon>
        <taxon>Hypocreales</taxon>
        <taxon>Nectriaceae</taxon>
        <taxon>Fusarium</taxon>
    </lineage>
</organism>
<evidence type="ECO:0000256" key="6">
    <source>
        <dbReference type="ARBA" id="ARBA00022989"/>
    </source>
</evidence>
<comment type="caution">
    <text evidence="11">The sequence shown here is derived from an EMBL/GenBank/DDBJ whole genome shotgun (WGS) entry which is preliminary data.</text>
</comment>
<evidence type="ECO:0000256" key="7">
    <source>
        <dbReference type="ARBA" id="ARBA00023136"/>
    </source>
</evidence>
<reference evidence="11" key="1">
    <citation type="submission" date="2022-09" db="EMBL/GenBank/DDBJ databases">
        <title>Fusarium specimens isolated from Avocado Roots.</title>
        <authorList>
            <person name="Stajich J."/>
            <person name="Roper C."/>
            <person name="Heimlech-Rivalta G."/>
        </authorList>
    </citation>
    <scope>NUCLEOTIDE SEQUENCE</scope>
    <source>
        <strain evidence="11">CF00136</strain>
    </source>
</reference>
<evidence type="ECO:0000313" key="12">
    <source>
        <dbReference type="Proteomes" id="UP001152049"/>
    </source>
</evidence>
<keyword evidence="3" id="KW-0813">Transport</keyword>
<keyword evidence="5" id="KW-0029">Amino-acid transport</keyword>
<protein>
    <recommendedName>
        <fullName evidence="10">Amino acid transporter transmembrane domain-containing protein</fullName>
    </recommendedName>
</protein>
<keyword evidence="4 9" id="KW-0812">Transmembrane</keyword>
<dbReference type="Proteomes" id="UP001152049">
    <property type="component" value="Unassembled WGS sequence"/>
</dbReference>
<sequence>MTHARNDGPPNPHGEDCGLLEQGHDYDDDYFGVGDDDYSSGSGSADLGKASGKVEGDGNGQPRTPGRVRFDLTPEIVGVSNGEPFGGFTDGRRRSSDDGYFDVEEATSPARAHRVPLLTDIEAPSVALANSMGDPSEQAEHEMNRPKSGLKSAFMNMANSIIGAGIIGQPYAVRQAGLVGGILLLVGLTVVVDWTICLIVINSKLSGTSHFQGTVEHCFGQSGLIAISIAQWVFAFGGMVAYGVIVGDTIPHVLVALAKASTFALVGMVVIVFTILVQGVMTPSSERGSFSPSLLLINGGFFQAIGVISFAFVCHHNSLLIYGSLKTPTIDNFSRVTHYSTGVSMVFCLVLALGGFLTFGDKTLGNVLNNFPADNTMVNIARLCFGLNMLTTLPLEAFVCREVMLTYFFPDEPFNMNRHLLFSTSLVVSALVLSLVTCDLGAVFELVGATSAVAMAYILPPLCYIKLTTRSWRTYMAGAVVAFGMIVMVISVIQAVQKMISSEFPLYA</sequence>
<feature type="transmembrane region" description="Helical" evidence="9">
    <location>
        <begin position="222"/>
        <end position="245"/>
    </location>
</feature>
<evidence type="ECO:0000256" key="3">
    <source>
        <dbReference type="ARBA" id="ARBA00022448"/>
    </source>
</evidence>
<keyword evidence="6 9" id="KW-1133">Transmembrane helix</keyword>
<feature type="transmembrane region" description="Helical" evidence="9">
    <location>
        <begin position="178"/>
        <end position="201"/>
    </location>
</feature>
<dbReference type="InterPro" id="IPR013057">
    <property type="entry name" value="AA_transpt_TM"/>
</dbReference>
<feature type="compositionally biased region" description="Acidic residues" evidence="8">
    <location>
        <begin position="26"/>
        <end position="38"/>
    </location>
</feature>
<evidence type="ECO:0000256" key="1">
    <source>
        <dbReference type="ARBA" id="ARBA00004141"/>
    </source>
</evidence>
<dbReference type="GO" id="GO:0016020">
    <property type="term" value="C:membrane"/>
    <property type="evidence" value="ECO:0007669"/>
    <property type="project" value="UniProtKB-SubCell"/>
</dbReference>
<dbReference type="AlphaFoldDB" id="A0A9W8SAP9"/>
<evidence type="ECO:0000256" key="8">
    <source>
        <dbReference type="SAM" id="MobiDB-lite"/>
    </source>
</evidence>
<feature type="transmembrane region" description="Helical" evidence="9">
    <location>
        <begin position="443"/>
        <end position="460"/>
    </location>
</feature>
<proteinExistence type="inferred from homology"/>
<dbReference type="EMBL" id="JAOQAZ010000004">
    <property type="protein sequence ID" value="KAJ4267300.1"/>
    <property type="molecule type" value="Genomic_DNA"/>
</dbReference>
<evidence type="ECO:0000256" key="4">
    <source>
        <dbReference type="ARBA" id="ARBA00022692"/>
    </source>
</evidence>
<feature type="transmembrane region" description="Helical" evidence="9">
    <location>
        <begin position="293"/>
        <end position="318"/>
    </location>
</feature>
<evidence type="ECO:0000259" key="10">
    <source>
        <dbReference type="Pfam" id="PF01490"/>
    </source>
</evidence>
<evidence type="ECO:0000313" key="11">
    <source>
        <dbReference type="EMBL" id="KAJ4267300.1"/>
    </source>
</evidence>
<feature type="region of interest" description="Disordered" evidence="8">
    <location>
        <begin position="1"/>
        <end position="68"/>
    </location>
</feature>
<gene>
    <name evidence="11" type="ORF">NW762_003404</name>
</gene>
<keyword evidence="12" id="KW-1185">Reference proteome</keyword>
<dbReference type="OrthoDB" id="28208at2759"/>
<keyword evidence="7 9" id="KW-0472">Membrane</keyword>
<name>A0A9W8SAP9_9HYPO</name>
<feature type="transmembrane region" description="Helical" evidence="9">
    <location>
        <begin position="257"/>
        <end position="281"/>
    </location>
</feature>
<feature type="transmembrane region" description="Helical" evidence="9">
    <location>
        <begin position="380"/>
        <end position="399"/>
    </location>
</feature>
<evidence type="ECO:0000256" key="5">
    <source>
        <dbReference type="ARBA" id="ARBA00022970"/>
    </source>
</evidence>
<feature type="transmembrane region" description="Helical" evidence="9">
    <location>
        <begin position="338"/>
        <end position="359"/>
    </location>
</feature>
<accession>A0A9W8SAP9</accession>
<dbReference type="Pfam" id="PF01490">
    <property type="entry name" value="Aa_trans"/>
    <property type="match status" value="1"/>
</dbReference>
<evidence type="ECO:0000256" key="2">
    <source>
        <dbReference type="ARBA" id="ARBA00008066"/>
    </source>
</evidence>
<feature type="transmembrane region" description="Helical" evidence="9">
    <location>
        <begin position="419"/>
        <end position="436"/>
    </location>
</feature>
<evidence type="ECO:0000256" key="9">
    <source>
        <dbReference type="SAM" id="Phobius"/>
    </source>
</evidence>
<comment type="subcellular location">
    <subcellularLocation>
        <location evidence="1">Membrane</location>
        <topology evidence="1">Multi-pass membrane protein</topology>
    </subcellularLocation>
</comment>
<dbReference type="GO" id="GO:0015179">
    <property type="term" value="F:L-amino acid transmembrane transporter activity"/>
    <property type="evidence" value="ECO:0007669"/>
    <property type="project" value="TreeGrafter"/>
</dbReference>
<dbReference type="PANTHER" id="PTHR22950:SF458">
    <property type="entry name" value="SODIUM-COUPLED NEUTRAL AMINO ACID TRANSPORTER 11-RELATED"/>
    <property type="match status" value="1"/>
</dbReference>
<feature type="domain" description="Amino acid transporter transmembrane" evidence="10">
    <location>
        <begin position="256"/>
        <end position="496"/>
    </location>
</feature>
<feature type="transmembrane region" description="Helical" evidence="9">
    <location>
        <begin position="472"/>
        <end position="493"/>
    </location>
</feature>
<dbReference type="GO" id="GO:0005783">
    <property type="term" value="C:endoplasmic reticulum"/>
    <property type="evidence" value="ECO:0007669"/>
    <property type="project" value="TreeGrafter"/>
</dbReference>
<comment type="similarity">
    <text evidence="2">Belongs to the amino acid/polyamine transporter 2 family.</text>
</comment>